<feature type="region of interest" description="Disordered" evidence="2">
    <location>
        <begin position="124"/>
        <end position="166"/>
    </location>
</feature>
<keyword evidence="1" id="KW-0175">Coiled coil</keyword>
<keyword evidence="4" id="KW-1185">Reference proteome</keyword>
<accession>R0ISZ4</accession>
<feature type="coiled-coil region" evidence="1">
    <location>
        <begin position="223"/>
        <end position="250"/>
    </location>
</feature>
<evidence type="ECO:0000256" key="1">
    <source>
        <dbReference type="SAM" id="Coils"/>
    </source>
</evidence>
<evidence type="ECO:0000256" key="2">
    <source>
        <dbReference type="SAM" id="MobiDB-lite"/>
    </source>
</evidence>
<dbReference type="GeneID" id="19398088"/>
<dbReference type="eggNOG" id="ENOG502T3XT">
    <property type="taxonomic scope" value="Eukaryota"/>
</dbReference>
<evidence type="ECO:0000313" key="3">
    <source>
        <dbReference type="EMBL" id="EOA87960.1"/>
    </source>
</evidence>
<reference evidence="3 4" key="1">
    <citation type="journal article" date="2012" name="PLoS Pathog.">
        <title>Diverse lifestyles and strategies of plant pathogenesis encoded in the genomes of eighteen Dothideomycetes fungi.</title>
        <authorList>
            <person name="Ohm R.A."/>
            <person name="Feau N."/>
            <person name="Henrissat B."/>
            <person name="Schoch C.L."/>
            <person name="Horwitz B.A."/>
            <person name="Barry K.W."/>
            <person name="Condon B.J."/>
            <person name="Copeland A.C."/>
            <person name="Dhillon B."/>
            <person name="Glaser F."/>
            <person name="Hesse C.N."/>
            <person name="Kosti I."/>
            <person name="LaButti K."/>
            <person name="Lindquist E.A."/>
            <person name="Lucas S."/>
            <person name="Salamov A.A."/>
            <person name="Bradshaw R.E."/>
            <person name="Ciuffetti L."/>
            <person name="Hamelin R.C."/>
            <person name="Kema G.H.J."/>
            <person name="Lawrence C."/>
            <person name="Scott J.A."/>
            <person name="Spatafora J.W."/>
            <person name="Turgeon B.G."/>
            <person name="de Wit P.J.G.M."/>
            <person name="Zhong S."/>
            <person name="Goodwin S.B."/>
            <person name="Grigoriev I.V."/>
        </authorList>
    </citation>
    <scope>NUCLEOTIDE SEQUENCE [LARGE SCALE GENOMIC DNA]</scope>
    <source>
        <strain evidence="4">28A</strain>
    </source>
</reference>
<dbReference type="Proteomes" id="UP000016935">
    <property type="component" value="Unassembled WGS sequence"/>
</dbReference>
<dbReference type="RefSeq" id="XP_008024464.1">
    <property type="nucleotide sequence ID" value="XM_008026273.1"/>
</dbReference>
<dbReference type="EMBL" id="KB908559">
    <property type="protein sequence ID" value="EOA87960.1"/>
    <property type="molecule type" value="Genomic_DNA"/>
</dbReference>
<evidence type="ECO:0000313" key="4">
    <source>
        <dbReference type="Proteomes" id="UP000016935"/>
    </source>
</evidence>
<protein>
    <submittedName>
        <fullName evidence="3">Uncharacterized protein</fullName>
    </submittedName>
</protein>
<reference evidence="3 4" key="2">
    <citation type="journal article" date="2013" name="PLoS Genet.">
        <title>Comparative genome structure, secondary metabolite, and effector coding capacity across Cochliobolus pathogens.</title>
        <authorList>
            <person name="Condon B.J."/>
            <person name="Leng Y."/>
            <person name="Wu D."/>
            <person name="Bushley K.E."/>
            <person name="Ohm R.A."/>
            <person name="Otillar R."/>
            <person name="Martin J."/>
            <person name="Schackwitz W."/>
            <person name="Grimwood J."/>
            <person name="MohdZainudin N."/>
            <person name="Xue C."/>
            <person name="Wang R."/>
            <person name="Manning V.A."/>
            <person name="Dhillon B."/>
            <person name="Tu Z.J."/>
            <person name="Steffenson B.J."/>
            <person name="Salamov A."/>
            <person name="Sun H."/>
            <person name="Lowry S."/>
            <person name="LaButti K."/>
            <person name="Han J."/>
            <person name="Copeland A."/>
            <person name="Lindquist E."/>
            <person name="Barry K."/>
            <person name="Schmutz J."/>
            <person name="Baker S.E."/>
            <person name="Ciuffetti L.M."/>
            <person name="Grigoriev I.V."/>
            <person name="Zhong S."/>
            <person name="Turgeon B.G."/>
        </authorList>
    </citation>
    <scope>NUCLEOTIDE SEQUENCE [LARGE SCALE GENOMIC DNA]</scope>
    <source>
        <strain evidence="4">28A</strain>
    </source>
</reference>
<organism evidence="3 4">
    <name type="scientific">Exserohilum turcicum (strain 28A)</name>
    <name type="common">Northern leaf blight fungus</name>
    <name type="synonym">Setosphaeria turcica</name>
    <dbReference type="NCBI Taxonomy" id="671987"/>
    <lineage>
        <taxon>Eukaryota</taxon>
        <taxon>Fungi</taxon>
        <taxon>Dikarya</taxon>
        <taxon>Ascomycota</taxon>
        <taxon>Pezizomycotina</taxon>
        <taxon>Dothideomycetes</taxon>
        <taxon>Pleosporomycetidae</taxon>
        <taxon>Pleosporales</taxon>
        <taxon>Pleosporineae</taxon>
        <taxon>Pleosporaceae</taxon>
        <taxon>Exserohilum</taxon>
    </lineage>
</organism>
<sequence length="363" mass="41583">MTNKLTSLPCSRPSYKPFRPSTSPLTLSDIVRQTAQASTIRNIPPDIQLAFFLGHRDAINRFGDRPVKDEASQSLNMTRVIWFWRLDEARQFQRFHDTMRWNTAMFVALLTLCEVQSRSSYPLGGEMNMDDQVKTGRHDTPTLRDPSAHVPTTARHDTQTPRHPSAQIPAAARRFMTKYLAAVLEHHNTPLLFTARESFINTWKNSAWDVYTVFRGAQKKLLKNLMKRLNKDWEDELDFAEKSMSAEEFQKRVGKFVGSLVSRQREQGVSVALSGKVRGKKESGNTHMSNTRRRVSYEVRHETNELLAALRVPFTPQPKDKSYQVGEDVKEVADLRTAINAVQTMRPRDMLPVLLRLFPAASE</sequence>
<name>R0ISZ4_EXST2</name>
<feature type="region of interest" description="Disordered" evidence="2">
    <location>
        <begin position="1"/>
        <end position="21"/>
    </location>
</feature>
<feature type="compositionally biased region" description="Basic and acidic residues" evidence="2">
    <location>
        <begin position="131"/>
        <end position="142"/>
    </location>
</feature>
<dbReference type="AlphaFoldDB" id="R0ISZ4"/>
<dbReference type="HOGENOM" id="CLU_762878_0_0_1"/>
<gene>
    <name evidence="3" type="ORF">SETTUDRAFT_160861</name>
</gene>
<dbReference type="OrthoDB" id="3796041at2759"/>
<proteinExistence type="predicted"/>